<name>L9L0W4_TUPCH</name>
<dbReference type="GO" id="GO:0003677">
    <property type="term" value="F:DNA binding"/>
    <property type="evidence" value="ECO:0007669"/>
    <property type="project" value="InterPro"/>
</dbReference>
<sequence length="95" mass="10815">MCLYGCYVHSSIIPTFHRRCYWLLQCEPLPAAGEPSRKEEDVEEGGRECFWMKESFFKEQHCSSIAASAQCHFLPAGHELTPASEIFQLMSLNAT</sequence>
<protein>
    <submittedName>
        <fullName evidence="2">Calmodulin-binding transcription activator 1</fullName>
    </submittedName>
</protein>
<evidence type="ECO:0000313" key="2">
    <source>
        <dbReference type="EMBL" id="ELW68691.1"/>
    </source>
</evidence>
<reference evidence="3" key="2">
    <citation type="journal article" date="2013" name="Nat. Commun.">
        <title>Genome of the Chinese tree shrew.</title>
        <authorList>
            <person name="Fan Y."/>
            <person name="Huang Z.Y."/>
            <person name="Cao C.C."/>
            <person name="Chen C.S."/>
            <person name="Chen Y.X."/>
            <person name="Fan D.D."/>
            <person name="He J."/>
            <person name="Hou H.L."/>
            <person name="Hu L."/>
            <person name="Hu X.T."/>
            <person name="Jiang X.T."/>
            <person name="Lai R."/>
            <person name="Lang Y.S."/>
            <person name="Liang B."/>
            <person name="Liao S.G."/>
            <person name="Mu D."/>
            <person name="Ma Y.Y."/>
            <person name="Niu Y.Y."/>
            <person name="Sun X.Q."/>
            <person name="Xia J.Q."/>
            <person name="Xiao J."/>
            <person name="Xiong Z.Q."/>
            <person name="Xu L."/>
            <person name="Yang L."/>
            <person name="Zhang Y."/>
            <person name="Zhao W."/>
            <person name="Zhao X.D."/>
            <person name="Zheng Y.T."/>
            <person name="Zhou J.M."/>
            <person name="Zhu Y.B."/>
            <person name="Zhang G.J."/>
            <person name="Wang J."/>
            <person name="Yao Y.G."/>
        </authorList>
    </citation>
    <scope>NUCLEOTIDE SEQUENCE [LARGE SCALE GENOMIC DNA]</scope>
</reference>
<accession>L9L0W4</accession>
<proteinExistence type="predicted"/>
<dbReference type="InterPro" id="IPR005559">
    <property type="entry name" value="CG-1_dom"/>
</dbReference>
<dbReference type="InParanoid" id="L9L0W4"/>
<dbReference type="Pfam" id="PF03859">
    <property type="entry name" value="CG-1"/>
    <property type="match status" value="1"/>
</dbReference>
<organism evidence="2 3">
    <name type="scientific">Tupaia chinensis</name>
    <name type="common">Chinese tree shrew</name>
    <name type="synonym">Tupaia belangeri chinensis</name>
    <dbReference type="NCBI Taxonomy" id="246437"/>
    <lineage>
        <taxon>Eukaryota</taxon>
        <taxon>Metazoa</taxon>
        <taxon>Chordata</taxon>
        <taxon>Craniata</taxon>
        <taxon>Vertebrata</taxon>
        <taxon>Euteleostomi</taxon>
        <taxon>Mammalia</taxon>
        <taxon>Eutheria</taxon>
        <taxon>Euarchontoglires</taxon>
        <taxon>Scandentia</taxon>
        <taxon>Tupaiidae</taxon>
        <taxon>Tupaia</taxon>
    </lineage>
</organism>
<feature type="domain" description="CG-1" evidence="1">
    <location>
        <begin position="1"/>
        <end position="45"/>
    </location>
</feature>
<evidence type="ECO:0000259" key="1">
    <source>
        <dbReference type="PROSITE" id="PS51437"/>
    </source>
</evidence>
<dbReference type="PROSITE" id="PS51437">
    <property type="entry name" value="CG_1"/>
    <property type="match status" value="1"/>
</dbReference>
<dbReference type="AlphaFoldDB" id="L9L0W4"/>
<keyword evidence="3" id="KW-1185">Reference proteome</keyword>
<dbReference type="EMBL" id="KB320563">
    <property type="protein sequence ID" value="ELW68691.1"/>
    <property type="molecule type" value="Genomic_DNA"/>
</dbReference>
<reference evidence="3" key="1">
    <citation type="submission" date="2012-07" db="EMBL/GenBank/DDBJ databases">
        <title>Genome of the Chinese tree shrew, a rising model animal genetically related to primates.</title>
        <authorList>
            <person name="Zhang G."/>
            <person name="Fan Y."/>
            <person name="Yao Y."/>
            <person name="Huang Z."/>
        </authorList>
    </citation>
    <scope>NUCLEOTIDE SEQUENCE [LARGE SCALE GENOMIC DNA]</scope>
</reference>
<gene>
    <name evidence="2" type="ORF">TREES_T100008693</name>
</gene>
<evidence type="ECO:0000313" key="3">
    <source>
        <dbReference type="Proteomes" id="UP000011518"/>
    </source>
</evidence>
<dbReference type="Proteomes" id="UP000011518">
    <property type="component" value="Unassembled WGS sequence"/>
</dbReference>